<keyword evidence="2" id="KW-0378">Hydrolase</keyword>
<proteinExistence type="predicted"/>
<dbReference type="Pfam" id="PF01963">
    <property type="entry name" value="TraB_PrgY_gumN"/>
    <property type="match status" value="1"/>
</dbReference>
<name>A0ABW5EJ02_9GAMM</name>
<accession>A0ABW5EJ02</accession>
<dbReference type="GO" id="GO:0016787">
    <property type="term" value="F:hydrolase activity"/>
    <property type="evidence" value="ECO:0007669"/>
    <property type="project" value="UniProtKB-KW"/>
</dbReference>
<dbReference type="InterPro" id="IPR047111">
    <property type="entry name" value="YbaP-like"/>
</dbReference>
<keyword evidence="1" id="KW-0732">Signal</keyword>
<dbReference type="PANTHER" id="PTHR40590:SF1">
    <property type="entry name" value="CYTOPLASMIC PROTEIN"/>
    <property type="match status" value="1"/>
</dbReference>
<sequence length="299" mass="33734">MPTPNSHKLLQILTATLLLCAAALANAANDRGVFWHAEKGDREIYLLGSVHLASADFYPLRETISNAYHQSDVLVVEADVLAAESDTELQQQIMQESLYRGDRNLKDDLSSEVYAQLQKWLQKRQVPEAMFVRQRPAIAMVTMSMVEMKARGLDPSLGIDRHFLERAKKDEKTIIELEGVLSQLRMLNSLEKPDLLLQQTLEELREIESFLPQMTGAWKSGDSDALYRLIIADGLAEHPEYAPLYESIFFKRNRDMAEKIGETSEQHPSLFAIVGAGHLVGDKSVLKKLAKQGFELQQL</sequence>
<dbReference type="InterPro" id="IPR002816">
    <property type="entry name" value="TraB/PrgY/GumN_fam"/>
</dbReference>
<dbReference type="EMBL" id="JBHUJD010000032">
    <property type="protein sequence ID" value="MFD2312228.1"/>
    <property type="molecule type" value="Genomic_DNA"/>
</dbReference>
<dbReference type="CDD" id="cd14789">
    <property type="entry name" value="Tiki"/>
    <property type="match status" value="1"/>
</dbReference>
<feature type="chain" id="PRO_5045694227" evidence="1">
    <location>
        <begin position="28"/>
        <end position="299"/>
    </location>
</feature>
<evidence type="ECO:0000256" key="1">
    <source>
        <dbReference type="SAM" id="SignalP"/>
    </source>
</evidence>
<reference evidence="3" key="1">
    <citation type="journal article" date="2019" name="Int. J. Syst. Evol. Microbiol.">
        <title>The Global Catalogue of Microorganisms (GCM) 10K type strain sequencing project: providing services to taxonomists for standard genome sequencing and annotation.</title>
        <authorList>
            <consortium name="The Broad Institute Genomics Platform"/>
            <consortium name="The Broad Institute Genome Sequencing Center for Infectious Disease"/>
            <person name="Wu L."/>
            <person name="Ma J."/>
        </authorList>
    </citation>
    <scope>NUCLEOTIDE SEQUENCE [LARGE SCALE GENOMIC DNA]</scope>
    <source>
        <strain evidence="3">KCTC 12848</strain>
    </source>
</reference>
<feature type="signal peptide" evidence="1">
    <location>
        <begin position="1"/>
        <end position="27"/>
    </location>
</feature>
<keyword evidence="3" id="KW-1185">Reference proteome</keyword>
<comment type="caution">
    <text evidence="2">The sequence shown here is derived from an EMBL/GenBank/DDBJ whole genome shotgun (WGS) entry which is preliminary data.</text>
</comment>
<dbReference type="EC" id="3.4.-.-" evidence="2"/>
<evidence type="ECO:0000313" key="2">
    <source>
        <dbReference type="EMBL" id="MFD2312228.1"/>
    </source>
</evidence>
<evidence type="ECO:0000313" key="3">
    <source>
        <dbReference type="Proteomes" id="UP001597425"/>
    </source>
</evidence>
<organism evidence="2 3">
    <name type="scientific">Microbulbifer halophilus</name>
    <dbReference type="NCBI Taxonomy" id="453963"/>
    <lineage>
        <taxon>Bacteria</taxon>
        <taxon>Pseudomonadati</taxon>
        <taxon>Pseudomonadota</taxon>
        <taxon>Gammaproteobacteria</taxon>
        <taxon>Cellvibrionales</taxon>
        <taxon>Microbulbiferaceae</taxon>
        <taxon>Microbulbifer</taxon>
    </lineage>
</organism>
<protein>
    <submittedName>
        <fullName evidence="2">TraB/GumN family protein</fullName>
        <ecNumber evidence="2">3.4.-.-</ecNumber>
    </submittedName>
</protein>
<dbReference type="PANTHER" id="PTHR40590">
    <property type="entry name" value="CYTOPLASMIC PROTEIN-RELATED"/>
    <property type="match status" value="1"/>
</dbReference>
<gene>
    <name evidence="2" type="ORF">ACFSKX_17540</name>
</gene>
<dbReference type="Proteomes" id="UP001597425">
    <property type="component" value="Unassembled WGS sequence"/>
</dbReference>
<dbReference type="RefSeq" id="WP_265723140.1">
    <property type="nucleotide sequence ID" value="NZ_JAPIVK010000038.1"/>
</dbReference>